<feature type="transmembrane region" description="Helical" evidence="6">
    <location>
        <begin position="140"/>
        <end position="163"/>
    </location>
</feature>
<dbReference type="RefSeq" id="WP_161390220.1">
    <property type="nucleotide sequence ID" value="NZ_JBHSCP010000001.1"/>
</dbReference>
<evidence type="ECO:0000256" key="3">
    <source>
        <dbReference type="ARBA" id="ARBA00022692"/>
    </source>
</evidence>
<dbReference type="PANTHER" id="PTHR21716">
    <property type="entry name" value="TRANSMEMBRANE PROTEIN"/>
    <property type="match status" value="1"/>
</dbReference>
<keyword evidence="3 6" id="KW-0812">Transmembrane</keyword>
<keyword evidence="5 6" id="KW-0472">Membrane</keyword>
<dbReference type="EMBL" id="WTYJ01000001">
    <property type="protein sequence ID" value="MXO98599.1"/>
    <property type="molecule type" value="Genomic_DNA"/>
</dbReference>
<dbReference type="GO" id="GO:0055085">
    <property type="term" value="P:transmembrane transport"/>
    <property type="evidence" value="ECO:0007669"/>
    <property type="project" value="TreeGrafter"/>
</dbReference>
<feature type="transmembrane region" description="Helical" evidence="6">
    <location>
        <begin position="35"/>
        <end position="52"/>
    </location>
</feature>
<reference evidence="7 8" key="1">
    <citation type="submission" date="2019-12" db="EMBL/GenBank/DDBJ databases">
        <title>Genomic-based taxomic classification of the family Erythrobacteraceae.</title>
        <authorList>
            <person name="Xu L."/>
        </authorList>
    </citation>
    <scope>NUCLEOTIDE SEQUENCE [LARGE SCALE GENOMIC DNA]</scope>
    <source>
        <strain evidence="7 8">S36</strain>
    </source>
</reference>
<dbReference type="GO" id="GO:0016020">
    <property type="term" value="C:membrane"/>
    <property type="evidence" value="ECO:0007669"/>
    <property type="project" value="UniProtKB-SubCell"/>
</dbReference>
<evidence type="ECO:0000256" key="1">
    <source>
        <dbReference type="ARBA" id="ARBA00004141"/>
    </source>
</evidence>
<keyword evidence="4 6" id="KW-1133">Transmembrane helix</keyword>
<evidence type="ECO:0000256" key="5">
    <source>
        <dbReference type="ARBA" id="ARBA00023136"/>
    </source>
</evidence>
<name>A0A6I4TTH0_9SPHN</name>
<dbReference type="Pfam" id="PF01594">
    <property type="entry name" value="AI-2E_transport"/>
    <property type="match status" value="1"/>
</dbReference>
<feature type="transmembrane region" description="Helical" evidence="6">
    <location>
        <begin position="296"/>
        <end position="326"/>
    </location>
</feature>
<evidence type="ECO:0000256" key="2">
    <source>
        <dbReference type="ARBA" id="ARBA00009773"/>
    </source>
</evidence>
<sequence length="346" mass="36795">MMGERGSMAEFVRRVLVLIALLALVALTYKMTYLLLLLFGSVVVAVVIRLIARQFERIGLSQGIATTIAVLCIFGALAGLLWIFGGLISSQFALLYEQFPGAATQVQRQLNRWGLDFDLQAVAQAASQQASTIFQRAGGFVLTAGGVLTDMLLVLVGAIFLAANPEFYRKGVLRLLPRSAEPVAARTLDDSGNGLKLWLAGQAVASVFVGVLSYVGLTMIGVPSAAALAIIAAVLELIPYVGPILAAIPAIILGLSVDPTTGLWTLVLYVVIQQLEGYVITPLVQKRAVELPPLVLLFSIFAAGALFGPLGVILAAPLTVVVYIMIQHLYIGQVLGREPKVPGHHD</sequence>
<proteinExistence type="inferred from homology"/>
<evidence type="ECO:0000313" key="7">
    <source>
        <dbReference type="EMBL" id="MXO98599.1"/>
    </source>
</evidence>
<dbReference type="AlphaFoldDB" id="A0A6I4TTH0"/>
<gene>
    <name evidence="7" type="ORF">GRI97_06310</name>
</gene>
<comment type="caution">
    <text evidence="7">The sequence shown here is derived from an EMBL/GenBank/DDBJ whole genome shotgun (WGS) entry which is preliminary data.</text>
</comment>
<evidence type="ECO:0000256" key="4">
    <source>
        <dbReference type="ARBA" id="ARBA00022989"/>
    </source>
</evidence>
<dbReference type="OrthoDB" id="5761230at2"/>
<keyword evidence="8" id="KW-1185">Reference proteome</keyword>
<comment type="similarity">
    <text evidence="2">Belongs to the autoinducer-2 exporter (AI-2E) (TC 2.A.86) family.</text>
</comment>
<feature type="transmembrane region" description="Helical" evidence="6">
    <location>
        <begin position="262"/>
        <end position="284"/>
    </location>
</feature>
<feature type="transmembrane region" description="Helical" evidence="6">
    <location>
        <begin position="64"/>
        <end position="88"/>
    </location>
</feature>
<evidence type="ECO:0000313" key="8">
    <source>
        <dbReference type="Proteomes" id="UP000469430"/>
    </source>
</evidence>
<feature type="transmembrane region" description="Helical" evidence="6">
    <location>
        <begin position="12"/>
        <end position="29"/>
    </location>
</feature>
<comment type="subcellular location">
    <subcellularLocation>
        <location evidence="1">Membrane</location>
        <topology evidence="1">Multi-pass membrane protein</topology>
    </subcellularLocation>
</comment>
<dbReference type="InterPro" id="IPR002549">
    <property type="entry name" value="AI-2E-like"/>
</dbReference>
<dbReference type="PANTHER" id="PTHR21716:SF62">
    <property type="entry name" value="TRANSPORT PROTEIN YDBI-RELATED"/>
    <property type="match status" value="1"/>
</dbReference>
<accession>A0A6I4TTH0</accession>
<feature type="transmembrane region" description="Helical" evidence="6">
    <location>
        <begin position="226"/>
        <end position="255"/>
    </location>
</feature>
<organism evidence="7 8">
    <name type="scientific">Croceibacterium xixiisoli</name>
    <dbReference type="NCBI Taxonomy" id="1476466"/>
    <lineage>
        <taxon>Bacteria</taxon>
        <taxon>Pseudomonadati</taxon>
        <taxon>Pseudomonadota</taxon>
        <taxon>Alphaproteobacteria</taxon>
        <taxon>Sphingomonadales</taxon>
        <taxon>Erythrobacteraceae</taxon>
        <taxon>Croceibacterium</taxon>
    </lineage>
</organism>
<protein>
    <submittedName>
        <fullName evidence="7">AI-2E family transporter</fullName>
    </submittedName>
</protein>
<evidence type="ECO:0000256" key="6">
    <source>
        <dbReference type="SAM" id="Phobius"/>
    </source>
</evidence>
<dbReference type="Proteomes" id="UP000469430">
    <property type="component" value="Unassembled WGS sequence"/>
</dbReference>